<dbReference type="SUPFAM" id="SSF56219">
    <property type="entry name" value="DNase I-like"/>
    <property type="match status" value="1"/>
</dbReference>
<dbReference type="InterPro" id="IPR036691">
    <property type="entry name" value="Endo/exonu/phosph_ase_sf"/>
</dbReference>
<dbReference type="InterPro" id="IPR005135">
    <property type="entry name" value="Endo/exonuclease/phosphatase"/>
</dbReference>
<dbReference type="Gene3D" id="3.60.10.10">
    <property type="entry name" value="Endonuclease/exonuclease/phosphatase"/>
    <property type="match status" value="1"/>
</dbReference>
<evidence type="ECO:0000313" key="2">
    <source>
        <dbReference type="EMBL" id="PZX14322.1"/>
    </source>
</evidence>
<keyword evidence="2" id="KW-0255">Endonuclease</keyword>
<sequence>MSTAHPLLRLASYNIRKAVGTDRRRSPGRVLEVVADLAADIVVLQEADRRLGDRPAVLPAAEIAHRTDLHPVPLDPGGVSLGWHGIALLLRPSVTVTDLCLMDLPSLEPRGAVIADLETPIGPIRVVGVHMGLLRASRRRQIDAILAHIEAMPPRPTAIIGDFNEWSRRAGLGRLATGFAIHAPGPSFHARRPVAALDRLAIGPGLGTAAMGVHRSGLAARASDHLPIWADLCRADPA</sequence>
<accession>A0A2W7NSU5</accession>
<dbReference type="RefSeq" id="WP_111538006.1">
    <property type="nucleotide sequence ID" value="NZ_QKZL01000014.1"/>
</dbReference>
<dbReference type="PANTHER" id="PTHR14859">
    <property type="entry name" value="CALCOFLUOR WHITE HYPERSENSITIVE PROTEIN PRECURSOR"/>
    <property type="match status" value="1"/>
</dbReference>
<dbReference type="Proteomes" id="UP000248916">
    <property type="component" value="Unassembled WGS sequence"/>
</dbReference>
<keyword evidence="2" id="KW-0540">Nuclease</keyword>
<dbReference type="GO" id="GO:0004527">
    <property type="term" value="F:exonuclease activity"/>
    <property type="evidence" value="ECO:0007669"/>
    <property type="project" value="UniProtKB-KW"/>
</dbReference>
<keyword evidence="3" id="KW-1185">Reference proteome</keyword>
<name>A0A2W7NSU5_9RHOB</name>
<evidence type="ECO:0000259" key="1">
    <source>
        <dbReference type="Pfam" id="PF03372"/>
    </source>
</evidence>
<dbReference type="GO" id="GO:0006506">
    <property type="term" value="P:GPI anchor biosynthetic process"/>
    <property type="evidence" value="ECO:0007669"/>
    <property type="project" value="TreeGrafter"/>
</dbReference>
<dbReference type="OrthoDB" id="9813425at2"/>
<feature type="domain" description="Endonuclease/exonuclease/phosphatase" evidence="1">
    <location>
        <begin position="11"/>
        <end position="225"/>
    </location>
</feature>
<keyword evidence="2" id="KW-0269">Exonuclease</keyword>
<dbReference type="EMBL" id="QKZL01000014">
    <property type="protein sequence ID" value="PZX14322.1"/>
    <property type="molecule type" value="Genomic_DNA"/>
</dbReference>
<reference evidence="2 3" key="1">
    <citation type="submission" date="2018-06" db="EMBL/GenBank/DDBJ databases">
        <title>Genomic Encyclopedia of Archaeal and Bacterial Type Strains, Phase II (KMG-II): from individual species to whole genera.</title>
        <authorList>
            <person name="Goeker M."/>
        </authorList>
    </citation>
    <scope>NUCLEOTIDE SEQUENCE [LARGE SCALE GENOMIC DNA]</scope>
    <source>
        <strain evidence="2 3">DSM 22009</strain>
    </source>
</reference>
<dbReference type="GO" id="GO:0004519">
    <property type="term" value="F:endonuclease activity"/>
    <property type="evidence" value="ECO:0007669"/>
    <property type="project" value="UniProtKB-KW"/>
</dbReference>
<gene>
    <name evidence="2" type="ORF">LX81_02905</name>
</gene>
<protein>
    <submittedName>
        <fullName evidence="2">Endonuclease/exonuclease/phosphatase family metal-dependent hydrolase</fullName>
    </submittedName>
</protein>
<dbReference type="AlphaFoldDB" id="A0A2W7NSU5"/>
<dbReference type="PANTHER" id="PTHR14859:SF15">
    <property type="entry name" value="ENDONUCLEASE_EXONUCLEASE_PHOSPHATASE DOMAIN-CONTAINING PROTEIN"/>
    <property type="match status" value="1"/>
</dbReference>
<keyword evidence="2" id="KW-0378">Hydrolase</keyword>
<dbReference type="InterPro" id="IPR051916">
    <property type="entry name" value="GPI-anchor_lipid_remodeler"/>
</dbReference>
<organism evidence="2 3">
    <name type="scientific">Palleronia aestuarii</name>
    <dbReference type="NCBI Taxonomy" id="568105"/>
    <lineage>
        <taxon>Bacteria</taxon>
        <taxon>Pseudomonadati</taxon>
        <taxon>Pseudomonadota</taxon>
        <taxon>Alphaproteobacteria</taxon>
        <taxon>Rhodobacterales</taxon>
        <taxon>Roseobacteraceae</taxon>
        <taxon>Palleronia</taxon>
    </lineage>
</organism>
<comment type="caution">
    <text evidence="2">The sequence shown here is derived from an EMBL/GenBank/DDBJ whole genome shotgun (WGS) entry which is preliminary data.</text>
</comment>
<proteinExistence type="predicted"/>
<dbReference type="Pfam" id="PF03372">
    <property type="entry name" value="Exo_endo_phos"/>
    <property type="match status" value="1"/>
</dbReference>
<evidence type="ECO:0000313" key="3">
    <source>
        <dbReference type="Proteomes" id="UP000248916"/>
    </source>
</evidence>
<dbReference type="GO" id="GO:0016020">
    <property type="term" value="C:membrane"/>
    <property type="evidence" value="ECO:0007669"/>
    <property type="project" value="GOC"/>
</dbReference>